<organism evidence="1">
    <name type="scientific">Siphoviridae sp. ctZE52</name>
    <dbReference type="NCBI Taxonomy" id="2825557"/>
    <lineage>
        <taxon>Viruses</taxon>
        <taxon>Duplodnaviria</taxon>
        <taxon>Heunggongvirae</taxon>
        <taxon>Uroviricota</taxon>
        <taxon>Caudoviricetes</taxon>
    </lineage>
</organism>
<dbReference type="EMBL" id="BK015320">
    <property type="protein sequence ID" value="DAE01201.1"/>
    <property type="molecule type" value="Genomic_DNA"/>
</dbReference>
<protein>
    <submittedName>
        <fullName evidence="1">Uncharacterized protein</fullName>
    </submittedName>
</protein>
<reference evidence="1" key="1">
    <citation type="journal article" date="2021" name="Proc. Natl. Acad. Sci. U.S.A.">
        <title>A Catalog of Tens of Thousands of Viruses from Human Metagenomes Reveals Hidden Associations with Chronic Diseases.</title>
        <authorList>
            <person name="Tisza M.J."/>
            <person name="Buck C.B."/>
        </authorList>
    </citation>
    <scope>NUCLEOTIDE SEQUENCE</scope>
    <source>
        <strain evidence="1">CtZE52</strain>
    </source>
</reference>
<accession>A0A8S5P431</accession>
<proteinExistence type="predicted"/>
<name>A0A8S5P431_9CAUD</name>
<evidence type="ECO:0000313" key="1">
    <source>
        <dbReference type="EMBL" id="DAE01201.1"/>
    </source>
</evidence>
<sequence>MKKKEAIELYKVLNGCKLTGMVSSSKMTVLNNLRKLRPISETYEADIKEAIEKFKPEGFDDLMKKVRGHNDSVNTGGKPVMSGDELRDASSIIEEYNKEVNDFVEKILDEDAGIELNKLDNPDLEKLLDANDIEASQLEIIYSRLSCN</sequence>